<protein>
    <submittedName>
        <fullName evidence="1">Uncharacterized protein</fullName>
    </submittedName>
</protein>
<name>A0AAD3XIW7_NEPGR</name>
<gene>
    <name evidence="1" type="ORF">Nepgr_007915</name>
</gene>
<reference evidence="1" key="1">
    <citation type="submission" date="2023-05" db="EMBL/GenBank/DDBJ databases">
        <title>Nepenthes gracilis genome sequencing.</title>
        <authorList>
            <person name="Fukushima K."/>
        </authorList>
    </citation>
    <scope>NUCLEOTIDE SEQUENCE</scope>
    <source>
        <strain evidence="1">SING2019-196</strain>
    </source>
</reference>
<accession>A0AAD3XIW7</accession>
<sequence length="106" mass="11771">MSNRHLITRNTFLIVESRFQLSTGRVLLEIVDSFIGKPIRPTSPMDRIGVVTGVGGVVSQSFYDFGHSVHREVRISCLPIKSVVKPIISPSSVRHGHGDASKEQFR</sequence>
<dbReference type="Proteomes" id="UP001279734">
    <property type="component" value="Unassembled WGS sequence"/>
</dbReference>
<evidence type="ECO:0000313" key="1">
    <source>
        <dbReference type="EMBL" id="GMH06075.1"/>
    </source>
</evidence>
<evidence type="ECO:0000313" key="2">
    <source>
        <dbReference type="Proteomes" id="UP001279734"/>
    </source>
</evidence>
<organism evidence="1 2">
    <name type="scientific">Nepenthes gracilis</name>
    <name type="common">Slender pitcher plant</name>
    <dbReference type="NCBI Taxonomy" id="150966"/>
    <lineage>
        <taxon>Eukaryota</taxon>
        <taxon>Viridiplantae</taxon>
        <taxon>Streptophyta</taxon>
        <taxon>Embryophyta</taxon>
        <taxon>Tracheophyta</taxon>
        <taxon>Spermatophyta</taxon>
        <taxon>Magnoliopsida</taxon>
        <taxon>eudicotyledons</taxon>
        <taxon>Gunneridae</taxon>
        <taxon>Pentapetalae</taxon>
        <taxon>Caryophyllales</taxon>
        <taxon>Nepenthaceae</taxon>
        <taxon>Nepenthes</taxon>
    </lineage>
</organism>
<keyword evidence="2" id="KW-1185">Reference proteome</keyword>
<dbReference type="AlphaFoldDB" id="A0AAD3XIW7"/>
<dbReference type="EMBL" id="BSYO01000006">
    <property type="protein sequence ID" value="GMH06075.1"/>
    <property type="molecule type" value="Genomic_DNA"/>
</dbReference>
<proteinExistence type="predicted"/>
<comment type="caution">
    <text evidence="1">The sequence shown here is derived from an EMBL/GenBank/DDBJ whole genome shotgun (WGS) entry which is preliminary data.</text>
</comment>